<evidence type="ECO:0008006" key="2">
    <source>
        <dbReference type="Google" id="ProtNLM"/>
    </source>
</evidence>
<dbReference type="Pfam" id="PF11042">
    <property type="entry name" value="DUF2750"/>
    <property type="match status" value="1"/>
</dbReference>
<dbReference type="AlphaFoldDB" id="A0A3B0Y8N7"/>
<sequence>MLGHDYLENYQLFIDEILEVGEVWGLVQNEGCAMCQSIEDESKTVVPFWSDKVLAEIHCIDDWQEYQVEKIDLQDFVEQWLPGLKEDKLLLGPNWNQELEGLEIEPAELISLLK</sequence>
<evidence type="ECO:0000313" key="1">
    <source>
        <dbReference type="EMBL" id="VAW71702.1"/>
    </source>
</evidence>
<reference evidence="1" key="1">
    <citation type="submission" date="2018-06" db="EMBL/GenBank/DDBJ databases">
        <authorList>
            <person name="Zhirakovskaya E."/>
        </authorList>
    </citation>
    <scope>NUCLEOTIDE SEQUENCE</scope>
</reference>
<dbReference type="EMBL" id="UOFL01000028">
    <property type="protein sequence ID" value="VAW71702.1"/>
    <property type="molecule type" value="Genomic_DNA"/>
</dbReference>
<organism evidence="1">
    <name type="scientific">hydrothermal vent metagenome</name>
    <dbReference type="NCBI Taxonomy" id="652676"/>
    <lineage>
        <taxon>unclassified sequences</taxon>
        <taxon>metagenomes</taxon>
        <taxon>ecological metagenomes</taxon>
    </lineage>
</organism>
<dbReference type="InterPro" id="IPR021284">
    <property type="entry name" value="DUF2750"/>
</dbReference>
<protein>
    <recommendedName>
        <fullName evidence="2">DUF2750 domain-containing protein</fullName>
    </recommendedName>
</protein>
<accession>A0A3B0Y8N7</accession>
<name>A0A3B0Y8N7_9ZZZZ</name>
<proteinExistence type="predicted"/>
<gene>
    <name evidence="1" type="ORF">MNBD_GAMMA12-26</name>
</gene>